<name>A0A1W2FBT4_KIBAR</name>
<keyword evidence="1" id="KW-0472">Membrane</keyword>
<reference evidence="2 3" key="1">
    <citation type="submission" date="2017-04" db="EMBL/GenBank/DDBJ databases">
        <authorList>
            <person name="Afonso C.L."/>
            <person name="Miller P.J."/>
            <person name="Scott M.A."/>
            <person name="Spackman E."/>
            <person name="Goraichik I."/>
            <person name="Dimitrov K.M."/>
            <person name="Suarez D.L."/>
            <person name="Swayne D.E."/>
        </authorList>
    </citation>
    <scope>NUCLEOTIDE SEQUENCE [LARGE SCALE GENOMIC DNA]</scope>
    <source>
        <strain evidence="2 3">DSM 43828</strain>
    </source>
</reference>
<feature type="transmembrane region" description="Helical" evidence="1">
    <location>
        <begin position="92"/>
        <end position="116"/>
    </location>
</feature>
<dbReference type="AlphaFoldDB" id="A0A1W2FBT4"/>
<evidence type="ECO:0000313" key="2">
    <source>
        <dbReference type="EMBL" id="SMD19016.1"/>
    </source>
</evidence>
<protein>
    <submittedName>
        <fullName evidence="2">Intracellular septation protein A</fullName>
    </submittedName>
</protein>
<accession>A0A1W2FBT4</accession>
<dbReference type="EMBL" id="FWXV01000005">
    <property type="protein sequence ID" value="SMD19016.1"/>
    <property type="molecule type" value="Genomic_DNA"/>
</dbReference>
<keyword evidence="1" id="KW-1133">Transmembrane helix</keyword>
<proteinExistence type="predicted"/>
<sequence>MANKAIKTLVPILLKDILPPVAIYYVLNAAGANDWIALLGGTVVSAGLLVTDAVRSRRLDPFSGFMLTIFGLGLIAAVAFNDPKFVILKASLMTGIIGAAFLISCVVGKPLTYLAYRRAVGGNIGQEHDGLMRLLSVVWGTGLLAEAIVRAVLAYQLAVSTMVGLSTVLSIGTIALLLLITVQVAKRARAKRSGQRMINSVHSS</sequence>
<feature type="transmembrane region" description="Helical" evidence="1">
    <location>
        <begin position="163"/>
        <end position="185"/>
    </location>
</feature>
<keyword evidence="1" id="KW-0812">Transmembrane</keyword>
<keyword evidence="3" id="KW-1185">Reference proteome</keyword>
<feature type="transmembrane region" description="Helical" evidence="1">
    <location>
        <begin position="22"/>
        <end position="50"/>
    </location>
</feature>
<evidence type="ECO:0000313" key="3">
    <source>
        <dbReference type="Proteomes" id="UP000192674"/>
    </source>
</evidence>
<dbReference type="RefSeq" id="WP_084430190.1">
    <property type="nucleotide sequence ID" value="NZ_FWXV01000005.1"/>
</dbReference>
<feature type="transmembrane region" description="Helical" evidence="1">
    <location>
        <begin position="62"/>
        <end position="80"/>
    </location>
</feature>
<gene>
    <name evidence="2" type="ORF">SAMN05661093_06008</name>
</gene>
<evidence type="ECO:0000256" key="1">
    <source>
        <dbReference type="SAM" id="Phobius"/>
    </source>
</evidence>
<dbReference type="OrthoDB" id="4544430at2"/>
<dbReference type="NCBIfam" id="NF041646">
    <property type="entry name" value="VC0807_fam"/>
    <property type="match status" value="1"/>
</dbReference>
<feature type="transmembrane region" description="Helical" evidence="1">
    <location>
        <begin position="137"/>
        <end position="157"/>
    </location>
</feature>
<organism evidence="2 3">
    <name type="scientific">Kibdelosporangium aridum</name>
    <dbReference type="NCBI Taxonomy" id="2030"/>
    <lineage>
        <taxon>Bacteria</taxon>
        <taxon>Bacillati</taxon>
        <taxon>Actinomycetota</taxon>
        <taxon>Actinomycetes</taxon>
        <taxon>Pseudonocardiales</taxon>
        <taxon>Pseudonocardiaceae</taxon>
        <taxon>Kibdelosporangium</taxon>
    </lineage>
</organism>
<dbReference type="Proteomes" id="UP000192674">
    <property type="component" value="Unassembled WGS sequence"/>
</dbReference>